<sequence>MIQFHGELSAGRKQLGFDVPVGVVSVSMTGSVITKGFLYAAVYDAKQGFRGMFLFDNAAKSLHIGVQNSGLGAIDGELPSGQWTLALYNLEGECHHERTMPYQIDIVFDADIPLCTLPVVSVANSAHQLMFDYNRTLNADARWYRGDLHAHTQLSDGHNSLDVAKAIVESQGLDFFFFTEHNICHSKLPLSEQCLFLPGIEVTTELGHFNVHGAARSLDLRQVKHNAAAVIEAGMALAELGQSSISINHPMMQPWHWRFDAMELSQVSTLEVCCDPTWPTSAKAADEALQVLNELWNCGHRIAAVGGSDSHLALQERNPNATEPSIYGDPSTFVFSHGLSGEGILSGLRRGRIYVERRCGLVFQINQGDILPGQDAQGVALTYALSVTDDAMNYIAEIIIDGEVYARHRLTQEPQYFDVKEGYAWCRIDIRRQDNHEFEGCINPVFDGRQPMFITPLVETWGELMERLNHHEI</sequence>
<evidence type="ECO:0008006" key="3">
    <source>
        <dbReference type="Google" id="ProtNLM"/>
    </source>
</evidence>
<evidence type="ECO:0000313" key="2">
    <source>
        <dbReference type="Proteomes" id="UP000838672"/>
    </source>
</evidence>
<accession>A0ABN8DVQ8</accession>
<dbReference type="InterPro" id="IPR052018">
    <property type="entry name" value="PHP_domain"/>
</dbReference>
<dbReference type="SUPFAM" id="SSF89550">
    <property type="entry name" value="PHP domain-like"/>
    <property type="match status" value="1"/>
</dbReference>
<dbReference type="Proteomes" id="UP000838672">
    <property type="component" value="Unassembled WGS sequence"/>
</dbReference>
<dbReference type="PANTHER" id="PTHR42924">
    <property type="entry name" value="EXONUCLEASE"/>
    <property type="match status" value="1"/>
</dbReference>
<dbReference type="InterPro" id="IPR016195">
    <property type="entry name" value="Pol/histidinol_Pase-like"/>
</dbReference>
<name>A0ABN8DVQ8_9VIBR</name>
<dbReference type="PANTHER" id="PTHR42924:SF3">
    <property type="entry name" value="POLYMERASE_HISTIDINOL PHOSPHATASE N-TERMINAL DOMAIN-CONTAINING PROTEIN"/>
    <property type="match status" value="1"/>
</dbReference>
<gene>
    <name evidence="1" type="ORF">VST7929_03059</name>
</gene>
<protein>
    <recommendedName>
        <fullName evidence="3">PHP domain-containing protein</fullName>
    </recommendedName>
</protein>
<dbReference type="NCBIfam" id="NF038032">
    <property type="entry name" value="CehA_McbA_metalo"/>
    <property type="match status" value="1"/>
</dbReference>
<keyword evidence="2" id="KW-1185">Reference proteome</keyword>
<dbReference type="Gene3D" id="3.20.20.140">
    <property type="entry name" value="Metal-dependent hydrolases"/>
    <property type="match status" value="1"/>
</dbReference>
<reference evidence="1" key="1">
    <citation type="submission" date="2021-11" db="EMBL/GenBank/DDBJ databases">
        <authorList>
            <person name="Rodrigo-Torres L."/>
            <person name="Arahal R. D."/>
            <person name="Lucena T."/>
        </authorList>
    </citation>
    <scope>NUCLEOTIDE SEQUENCE</scope>
    <source>
        <strain evidence="1">CECT 7929</strain>
    </source>
</reference>
<organism evidence="1 2">
    <name type="scientific">Vibrio stylophorae</name>
    <dbReference type="NCBI Taxonomy" id="659351"/>
    <lineage>
        <taxon>Bacteria</taxon>
        <taxon>Pseudomonadati</taxon>
        <taxon>Pseudomonadota</taxon>
        <taxon>Gammaproteobacteria</taxon>
        <taxon>Vibrionales</taxon>
        <taxon>Vibrionaceae</taxon>
        <taxon>Vibrio</taxon>
    </lineage>
</organism>
<comment type="caution">
    <text evidence="1">The sequence shown here is derived from an EMBL/GenBank/DDBJ whole genome shotgun (WGS) entry which is preliminary data.</text>
</comment>
<dbReference type="RefSeq" id="WP_237468388.1">
    <property type="nucleotide sequence ID" value="NZ_CAKLDI010000002.1"/>
</dbReference>
<dbReference type="EMBL" id="CAKLDI010000002">
    <property type="protein sequence ID" value="CAH0535488.1"/>
    <property type="molecule type" value="Genomic_DNA"/>
</dbReference>
<proteinExistence type="predicted"/>
<evidence type="ECO:0000313" key="1">
    <source>
        <dbReference type="EMBL" id="CAH0535488.1"/>
    </source>
</evidence>